<dbReference type="Proteomes" id="UP000658278">
    <property type="component" value="Unassembled WGS sequence"/>
</dbReference>
<evidence type="ECO:0000256" key="1">
    <source>
        <dbReference type="SAM" id="Phobius"/>
    </source>
</evidence>
<proteinExistence type="predicted"/>
<comment type="caution">
    <text evidence="2">The sequence shown here is derived from an EMBL/GenBank/DDBJ whole genome shotgun (WGS) entry which is preliminary data.</text>
</comment>
<name>A0A934RFL8_9BACT</name>
<protein>
    <submittedName>
        <fullName evidence="2">Uncharacterized protein</fullName>
    </submittedName>
</protein>
<feature type="transmembrane region" description="Helical" evidence="1">
    <location>
        <begin position="17"/>
        <end position="35"/>
    </location>
</feature>
<accession>A0A934RFL8</accession>
<keyword evidence="1" id="KW-0812">Transmembrane</keyword>
<reference evidence="2" key="1">
    <citation type="submission" date="2021-01" db="EMBL/GenBank/DDBJ databases">
        <title>Modified the classification status of verrucomicrobia.</title>
        <authorList>
            <person name="Feng X."/>
        </authorList>
    </citation>
    <scope>NUCLEOTIDE SEQUENCE</scope>
    <source>
        <strain evidence="2">KCTC 22201</strain>
    </source>
</reference>
<feature type="transmembrane region" description="Helical" evidence="1">
    <location>
        <begin position="47"/>
        <end position="64"/>
    </location>
</feature>
<gene>
    <name evidence="2" type="ORF">JIN81_10690</name>
</gene>
<dbReference type="AlphaFoldDB" id="A0A934RFL8"/>
<keyword evidence="3" id="KW-1185">Reference proteome</keyword>
<keyword evidence="1" id="KW-0472">Membrane</keyword>
<evidence type="ECO:0000313" key="2">
    <source>
        <dbReference type="EMBL" id="MBK1827490.1"/>
    </source>
</evidence>
<organism evidence="2 3">
    <name type="scientific">Haloferula rosea</name>
    <dbReference type="NCBI Taxonomy" id="490093"/>
    <lineage>
        <taxon>Bacteria</taxon>
        <taxon>Pseudomonadati</taxon>
        <taxon>Verrucomicrobiota</taxon>
        <taxon>Verrucomicrobiia</taxon>
        <taxon>Verrucomicrobiales</taxon>
        <taxon>Verrucomicrobiaceae</taxon>
        <taxon>Haloferula</taxon>
    </lineage>
</organism>
<keyword evidence="1" id="KW-1133">Transmembrane helix</keyword>
<evidence type="ECO:0000313" key="3">
    <source>
        <dbReference type="Proteomes" id="UP000658278"/>
    </source>
</evidence>
<dbReference type="EMBL" id="JAENII010000007">
    <property type="protein sequence ID" value="MBK1827490.1"/>
    <property type="molecule type" value="Genomic_DNA"/>
</dbReference>
<sequence>MLTVALQSTERSVPQELMVVLTVQLAVTAAMAVTVLPEPTELTVQDLARMMAILVVMVTLVPQVRQVRTARLAHPVLLVKPAAPVVQAMMAKSATMVHPA</sequence>